<evidence type="ECO:0000256" key="8">
    <source>
        <dbReference type="RuleBase" id="RU364100"/>
    </source>
</evidence>
<dbReference type="RefSeq" id="WP_175207240.1">
    <property type="nucleotide sequence ID" value="NZ_CADILG010000014.1"/>
</dbReference>
<keyword evidence="2 8" id="KW-0645">Protease</keyword>
<evidence type="ECO:0000256" key="7">
    <source>
        <dbReference type="ARBA" id="ARBA00023239"/>
    </source>
</evidence>
<dbReference type="EC" id="3.4.-.-" evidence="8"/>
<name>A0A6S7D7N8_9BURK</name>
<dbReference type="Gene3D" id="3.90.1680.10">
    <property type="entry name" value="SOS response associated peptidase-like"/>
    <property type="match status" value="1"/>
</dbReference>
<keyword evidence="10" id="KW-1185">Reference proteome</keyword>
<evidence type="ECO:0000256" key="4">
    <source>
        <dbReference type="ARBA" id="ARBA00022801"/>
    </source>
</evidence>
<evidence type="ECO:0000256" key="2">
    <source>
        <dbReference type="ARBA" id="ARBA00022670"/>
    </source>
</evidence>
<evidence type="ECO:0000256" key="1">
    <source>
        <dbReference type="ARBA" id="ARBA00008136"/>
    </source>
</evidence>
<dbReference type="GO" id="GO:0003697">
    <property type="term" value="F:single-stranded DNA binding"/>
    <property type="evidence" value="ECO:0007669"/>
    <property type="project" value="InterPro"/>
</dbReference>
<organism evidence="9 10">
    <name type="scientific">Achromobacter anxifer</name>
    <dbReference type="NCBI Taxonomy" id="1287737"/>
    <lineage>
        <taxon>Bacteria</taxon>
        <taxon>Pseudomonadati</taxon>
        <taxon>Pseudomonadota</taxon>
        <taxon>Betaproteobacteria</taxon>
        <taxon>Burkholderiales</taxon>
        <taxon>Alcaligenaceae</taxon>
        <taxon>Achromobacter</taxon>
    </lineage>
</organism>
<comment type="similarity">
    <text evidence="1 8">Belongs to the SOS response-associated peptidase family.</text>
</comment>
<dbReference type="Pfam" id="PF02586">
    <property type="entry name" value="SRAP"/>
    <property type="match status" value="1"/>
</dbReference>
<dbReference type="AlphaFoldDB" id="A0A6S7D7N8"/>
<dbReference type="PANTHER" id="PTHR13604">
    <property type="entry name" value="DC12-RELATED"/>
    <property type="match status" value="1"/>
</dbReference>
<keyword evidence="6" id="KW-0238">DNA-binding</keyword>
<evidence type="ECO:0000256" key="6">
    <source>
        <dbReference type="ARBA" id="ARBA00023125"/>
    </source>
</evidence>
<dbReference type="Proteomes" id="UP000494117">
    <property type="component" value="Unassembled WGS sequence"/>
</dbReference>
<proteinExistence type="inferred from homology"/>
<protein>
    <recommendedName>
        <fullName evidence="8">Abasic site processing protein</fullName>
        <ecNumber evidence="8">3.4.-.-</ecNumber>
    </recommendedName>
</protein>
<keyword evidence="3" id="KW-0227">DNA damage</keyword>
<keyword evidence="4 8" id="KW-0378">Hydrolase</keyword>
<evidence type="ECO:0000256" key="3">
    <source>
        <dbReference type="ARBA" id="ARBA00022763"/>
    </source>
</evidence>
<keyword evidence="5" id="KW-0190">Covalent protein-DNA linkage</keyword>
<reference evidence="9 10" key="1">
    <citation type="submission" date="2020-04" db="EMBL/GenBank/DDBJ databases">
        <authorList>
            <person name="De Canck E."/>
        </authorList>
    </citation>
    <scope>NUCLEOTIDE SEQUENCE [LARGE SCALE GENOMIC DNA]</scope>
    <source>
        <strain evidence="9 10">LMG 26858</strain>
    </source>
</reference>
<dbReference type="InterPro" id="IPR003738">
    <property type="entry name" value="SRAP"/>
</dbReference>
<evidence type="ECO:0000313" key="10">
    <source>
        <dbReference type="Proteomes" id="UP000494117"/>
    </source>
</evidence>
<dbReference type="EMBL" id="CADILG010000014">
    <property type="protein sequence ID" value="CAB3863733.1"/>
    <property type="molecule type" value="Genomic_DNA"/>
</dbReference>
<dbReference type="GO" id="GO:0016829">
    <property type="term" value="F:lyase activity"/>
    <property type="evidence" value="ECO:0007669"/>
    <property type="project" value="UniProtKB-KW"/>
</dbReference>
<evidence type="ECO:0000256" key="5">
    <source>
        <dbReference type="ARBA" id="ARBA00023124"/>
    </source>
</evidence>
<gene>
    <name evidence="9" type="ORF">LMG26858_02358</name>
</gene>
<evidence type="ECO:0000313" key="9">
    <source>
        <dbReference type="EMBL" id="CAB3863733.1"/>
    </source>
</evidence>
<dbReference type="InterPro" id="IPR036590">
    <property type="entry name" value="SRAP-like"/>
</dbReference>
<keyword evidence="7" id="KW-0456">Lyase</keyword>
<dbReference type="PANTHER" id="PTHR13604:SF0">
    <property type="entry name" value="ABASIC SITE PROCESSING PROTEIN HMCES"/>
    <property type="match status" value="1"/>
</dbReference>
<dbReference type="GO" id="GO:0106300">
    <property type="term" value="P:protein-DNA covalent cross-linking repair"/>
    <property type="evidence" value="ECO:0007669"/>
    <property type="project" value="InterPro"/>
</dbReference>
<dbReference type="GO" id="GO:0006508">
    <property type="term" value="P:proteolysis"/>
    <property type="evidence" value="ECO:0007669"/>
    <property type="project" value="UniProtKB-KW"/>
</dbReference>
<dbReference type="SUPFAM" id="SSF143081">
    <property type="entry name" value="BB1717-like"/>
    <property type="match status" value="1"/>
</dbReference>
<accession>A0A6S7D7N8</accession>
<sequence>MCSHYQTLKDAEKLLKRFGVATPERSYAYDMHKSYPGLFVRRNAAAREREAVVGRWGLIAADASPFALTLDTFNARDDRVAKARNFRAAWRGGQFCLIPADAIFEPDWRQKYQIATRFTRADGEPLGLAGMWSRGKDENGEIVETYTMLTVNADNHPLFKHYHRRGEEKRMVVLLPDDAHDAWLDADPDQAMRMLRGAPAEAWTATPMPVGNATNLSLF</sequence>
<dbReference type="GO" id="GO:0008233">
    <property type="term" value="F:peptidase activity"/>
    <property type="evidence" value="ECO:0007669"/>
    <property type="project" value="UniProtKB-KW"/>
</dbReference>